<name>A0A9D1GDW7_9BACT</name>
<feature type="transmembrane region" description="Helical" evidence="1">
    <location>
        <begin position="88"/>
        <end position="107"/>
    </location>
</feature>
<evidence type="ECO:0000313" key="2">
    <source>
        <dbReference type="EMBL" id="HIT39332.1"/>
    </source>
</evidence>
<feature type="transmembrane region" description="Helical" evidence="1">
    <location>
        <begin position="140"/>
        <end position="157"/>
    </location>
</feature>
<reference evidence="2" key="2">
    <citation type="journal article" date="2021" name="PeerJ">
        <title>Extensive microbial diversity within the chicken gut microbiome revealed by metagenomics and culture.</title>
        <authorList>
            <person name="Gilroy R."/>
            <person name="Ravi A."/>
            <person name="Getino M."/>
            <person name="Pursley I."/>
            <person name="Horton D.L."/>
            <person name="Alikhan N.F."/>
            <person name="Baker D."/>
            <person name="Gharbi K."/>
            <person name="Hall N."/>
            <person name="Watson M."/>
            <person name="Adriaenssens E.M."/>
            <person name="Foster-Nyarko E."/>
            <person name="Jarju S."/>
            <person name="Secka A."/>
            <person name="Antonio M."/>
            <person name="Oren A."/>
            <person name="Chaudhuri R.R."/>
            <person name="La Ragione R."/>
            <person name="Hildebrand F."/>
            <person name="Pallen M.J."/>
        </authorList>
    </citation>
    <scope>NUCLEOTIDE SEQUENCE</scope>
    <source>
        <strain evidence="2">21143</strain>
    </source>
</reference>
<dbReference type="AlphaFoldDB" id="A0A9D1GDW7"/>
<dbReference type="EMBL" id="DVKT01000035">
    <property type="protein sequence ID" value="HIT39332.1"/>
    <property type="molecule type" value="Genomic_DNA"/>
</dbReference>
<dbReference type="Proteomes" id="UP000886722">
    <property type="component" value="Unassembled WGS sequence"/>
</dbReference>
<comment type="caution">
    <text evidence="2">The sequence shown here is derived from an EMBL/GenBank/DDBJ whole genome shotgun (WGS) entry which is preliminary data.</text>
</comment>
<proteinExistence type="predicted"/>
<evidence type="ECO:0000256" key="1">
    <source>
        <dbReference type="SAM" id="Phobius"/>
    </source>
</evidence>
<organism evidence="2 3">
    <name type="scientific">Candidatus Caccoplasma intestinavium</name>
    <dbReference type="NCBI Taxonomy" id="2840716"/>
    <lineage>
        <taxon>Bacteria</taxon>
        <taxon>Pseudomonadati</taxon>
        <taxon>Bacteroidota</taxon>
        <taxon>Bacteroidia</taxon>
        <taxon>Bacteroidales</taxon>
        <taxon>Bacteroidaceae</taxon>
        <taxon>Bacteroidaceae incertae sedis</taxon>
        <taxon>Candidatus Caccoplasma</taxon>
    </lineage>
</organism>
<evidence type="ECO:0000313" key="3">
    <source>
        <dbReference type="Proteomes" id="UP000886722"/>
    </source>
</evidence>
<protein>
    <submittedName>
        <fullName evidence="2">Uncharacterized protein</fullName>
    </submittedName>
</protein>
<keyword evidence="1" id="KW-0812">Transmembrane</keyword>
<accession>A0A9D1GDW7</accession>
<reference evidence="2" key="1">
    <citation type="submission" date="2020-10" db="EMBL/GenBank/DDBJ databases">
        <authorList>
            <person name="Gilroy R."/>
        </authorList>
    </citation>
    <scope>NUCLEOTIDE SEQUENCE</scope>
    <source>
        <strain evidence="2">21143</strain>
    </source>
</reference>
<sequence>MEAKIYTEEADLVYDHVSESYIGKKAYKRKYGKRFFHDVKRLSKVVHDAPEYTQEQFLRAVALHQTSIDKNYETIQKLKRKNLKFKRAGATLFATSLAADIISSVVISRKKEVEMSYAMKNGKPVSVTTRTFNKAKAYRITQWTCCAGMVTGIALLIRYGSNIRHYDPGFSLANELYIQECGLGVSLTKKF</sequence>
<keyword evidence="1" id="KW-0472">Membrane</keyword>
<keyword evidence="1" id="KW-1133">Transmembrane helix</keyword>
<gene>
    <name evidence="2" type="ORF">IAD06_04785</name>
</gene>